<dbReference type="PANTHER" id="PTHR16166">
    <property type="entry name" value="VACUOLAR PROTEIN SORTING-ASSOCIATED PROTEIN VPS13"/>
    <property type="match status" value="1"/>
</dbReference>
<dbReference type="Pfam" id="PF06101">
    <property type="entry name" value="Vps62"/>
    <property type="match status" value="1"/>
</dbReference>
<keyword evidence="3" id="KW-1185">Reference proteome</keyword>
<evidence type="ECO:0000256" key="1">
    <source>
        <dbReference type="ARBA" id="ARBA00006545"/>
    </source>
</evidence>
<dbReference type="EMBL" id="JADXDR010000020">
    <property type="protein sequence ID" value="KAI7845247.1"/>
    <property type="molecule type" value="Genomic_DNA"/>
</dbReference>
<dbReference type="GO" id="GO:0006623">
    <property type="term" value="P:protein targeting to vacuole"/>
    <property type="evidence" value="ECO:0007669"/>
    <property type="project" value="TreeGrafter"/>
</dbReference>
<reference evidence="2" key="1">
    <citation type="submission" date="2020-11" db="EMBL/GenBank/DDBJ databases">
        <title>Chlorella ohadii genome sequencing and assembly.</title>
        <authorList>
            <person name="Murik O."/>
            <person name="Treves H."/>
            <person name="Kedem I."/>
            <person name="Shotland Y."/>
            <person name="Kaplan A."/>
        </authorList>
    </citation>
    <scope>NUCLEOTIDE SEQUENCE</scope>
    <source>
        <strain evidence="2">1</strain>
    </source>
</reference>
<dbReference type="InterPro" id="IPR009291">
    <property type="entry name" value="Vps62"/>
</dbReference>
<protein>
    <submittedName>
        <fullName evidence="2">Uncharacterized protein</fullName>
    </submittedName>
</protein>
<dbReference type="PANTHER" id="PTHR16166:SF93">
    <property type="entry name" value="INTERMEMBRANE LIPID TRANSFER PROTEIN VPS13"/>
    <property type="match status" value="1"/>
</dbReference>
<name>A0AAD5DX29_9CHLO</name>
<evidence type="ECO:0000313" key="3">
    <source>
        <dbReference type="Proteomes" id="UP001205105"/>
    </source>
</evidence>
<dbReference type="Proteomes" id="UP001205105">
    <property type="component" value="Unassembled WGS sequence"/>
</dbReference>
<accession>A0AAD5DX29</accession>
<organism evidence="2 3">
    <name type="scientific">Chlorella ohadii</name>
    <dbReference type="NCBI Taxonomy" id="2649997"/>
    <lineage>
        <taxon>Eukaryota</taxon>
        <taxon>Viridiplantae</taxon>
        <taxon>Chlorophyta</taxon>
        <taxon>core chlorophytes</taxon>
        <taxon>Trebouxiophyceae</taxon>
        <taxon>Chlorellales</taxon>
        <taxon>Chlorellaceae</taxon>
        <taxon>Chlorella clade</taxon>
        <taxon>Chlorella</taxon>
    </lineage>
</organism>
<gene>
    <name evidence="2" type="ORF">COHA_001289</name>
</gene>
<dbReference type="GO" id="GO:0045053">
    <property type="term" value="P:protein retention in Golgi apparatus"/>
    <property type="evidence" value="ECO:0007669"/>
    <property type="project" value="TreeGrafter"/>
</dbReference>
<dbReference type="InterPro" id="IPR026847">
    <property type="entry name" value="VPS13"/>
</dbReference>
<comment type="caution">
    <text evidence="2">The sequence shown here is derived from an EMBL/GenBank/DDBJ whole genome shotgun (WGS) entry which is preliminary data.</text>
</comment>
<comment type="similarity">
    <text evidence="1">Belongs to the VPS13 family.</text>
</comment>
<sequence>MQWPTTVQLAISESLVWSANDLYQRLQRALEAPTDGGLAAGGGAVAAADVPVRIRLLAVDQLSTQISFQGDPFSRPRDLAGGLLSSFIDLANFQAAPISLAGIQESNINMLQSAFSASIMQHVRSQLFYVALSLMRNFGLIGGTSRALGALSAALAKLAAGPAQAAGREQDKPEAKRAISDGMLEGAGSIGQSVLRGFKGLISQPVQGAKRQGAVGAVKGIGKGLLGAVASPMSGVLDALSATAEGFDATFGKPKEQLLVMERRRPPRLVSGDGKLLPLVRGGSTKQSRIEEIGQALLRNTLLTAPDGLRRMQQGGVTESYEEHFVLPDGRVALLTNAGLLLVHAPGFAQLDGAAEIGAIAVSDVPPGQLQWSVRWDDVLAFELRFSREGHYPDRLVVHRKGTPGWQEEESLAHQIKCFEGTPQASQIKLVAEKVLRKYYLDPLRRNRMWSQRHDARAGLPSDTPLDQLPLTMPSLDFALTWHTNPRKSPVVSFWRPLPPAGYRAVGDVMSLGLEPPSAPVPCFRDDVGLRISASQRGGCDEPPVAMRPREFALVWRYNGKRPVTIWMPVSPPGYAALGAVVRGEPEVPATEDYLCIRSDMTASAKTFNSPLWSYDPSAALLAAAAATPGGSRGAPLPLPPHHPETWKVSVWQVDNRLGTFVAVRSLQAPPPGVARAVQCIEERAASKRAARQQGEQQQPSEG</sequence>
<evidence type="ECO:0000313" key="2">
    <source>
        <dbReference type="EMBL" id="KAI7845247.1"/>
    </source>
</evidence>
<proteinExistence type="inferred from homology"/>
<dbReference type="AlphaFoldDB" id="A0AAD5DX29"/>